<feature type="region of interest" description="Disordered" evidence="1">
    <location>
        <begin position="449"/>
        <end position="484"/>
    </location>
</feature>
<sequence>MYVTRRLLRATIEEVKRPSPTHSAEPSPRKRRLAVVKEEEEEGEKEAKSGKKESHRKLSNRRVTPETAEVYGVGLLVDARDKQNRWCEAKILKADVEKEKVFIHYMGWNARYDCWTSTEWVAPHGSETKVKPKSGTSWMGKIPLFGDPSKPPVESKKSGSKSARKRERDDGKIRVKTESKPSKSKKKKTTTTTSSSSSSSAGKVQVRVDTVDEESERQSRRQHKEKVDMELEIEVRGDAPTESGPRSTKGSTPSSRSKAKSPIVAKAKTPTLTSSGPAARPQRKPSPRGPTTQPSPKTKEENVEAPSDSHPLHLSSTLPLSLRRNRRAASSKKAKKEDEESDEDYVDEPEAEEEEEEDEGEEEEEEEDLDELDDERPAKRARSVSTRNGKAKQTGSMPRNPPRHVDPAAQATKDHLAAIFRLRIQQRAQMDGSFQGSFQQAMLAGAVPRVAPPPTRQSQSNGKRKASKKKSKASHTETDSDSEGAAAAAAQYYAQQSAYYQMQAYQYQQYYYHQAMLAAQQQQQVAGQSSQSEDGEAPSTTTPDESMMDNGIIDPRVIQARVDVLEHQRRLQAQHVQEYYYQVMQARERNLQMLASSQEFLDKSQATWESQASSKEDEGQEEGTKSEQAKTEATTDGTSEGNTPQTPPKELKGDETREPERTIKSSPEQSAESGSNECEMAKNEDQGALDGEKKTSESPADTGATTKPTVTENVLYEFVL</sequence>
<dbReference type="InterPro" id="IPR025995">
    <property type="entry name" value="Tudor-knot"/>
</dbReference>
<organism evidence="3 4">
    <name type="scientific">Pythium oligandrum</name>
    <name type="common">Mycoparasitic fungus</name>
    <dbReference type="NCBI Taxonomy" id="41045"/>
    <lineage>
        <taxon>Eukaryota</taxon>
        <taxon>Sar</taxon>
        <taxon>Stramenopiles</taxon>
        <taxon>Oomycota</taxon>
        <taxon>Peronosporomycetes</taxon>
        <taxon>Pythiales</taxon>
        <taxon>Pythiaceae</taxon>
        <taxon>Pythium</taxon>
    </lineage>
</organism>
<feature type="compositionally biased region" description="Polar residues" evidence="1">
    <location>
        <begin position="244"/>
        <end position="256"/>
    </location>
</feature>
<reference evidence="3" key="1">
    <citation type="submission" date="2019-03" db="EMBL/GenBank/DDBJ databases">
        <title>Long read genome sequence of the mycoparasitic Pythium oligandrum ATCC 38472 isolated from sugarbeet rhizosphere.</title>
        <authorList>
            <person name="Gaulin E."/>
        </authorList>
    </citation>
    <scope>NUCLEOTIDE SEQUENCE</scope>
    <source>
        <strain evidence="3">ATCC 38472_TT</strain>
    </source>
</reference>
<evidence type="ECO:0000313" key="3">
    <source>
        <dbReference type="EMBL" id="TMW61447.1"/>
    </source>
</evidence>
<feature type="compositionally biased region" description="Basic residues" evidence="1">
    <location>
        <begin position="323"/>
        <end position="334"/>
    </location>
</feature>
<feature type="domain" description="Tudor-knot" evidence="2">
    <location>
        <begin position="79"/>
        <end position="119"/>
    </location>
</feature>
<feature type="compositionally biased region" description="Basic and acidic residues" evidence="1">
    <location>
        <begin position="225"/>
        <end position="239"/>
    </location>
</feature>
<dbReference type="EMBL" id="SPLM01000076">
    <property type="protein sequence ID" value="TMW61447.1"/>
    <property type="molecule type" value="Genomic_DNA"/>
</dbReference>
<feature type="compositionally biased region" description="Polar residues" evidence="1">
    <location>
        <begin position="631"/>
        <end position="644"/>
    </location>
</feature>
<feature type="compositionally biased region" description="Basic and acidic residues" evidence="1">
    <location>
        <begin position="649"/>
        <end position="663"/>
    </location>
</feature>
<dbReference type="Gene3D" id="2.30.30.140">
    <property type="match status" value="1"/>
</dbReference>
<feature type="compositionally biased region" description="Low complexity" evidence="1">
    <location>
        <begin position="190"/>
        <end position="200"/>
    </location>
</feature>
<feature type="compositionally biased region" description="Basic and acidic residues" evidence="1">
    <location>
        <begin position="166"/>
        <end position="181"/>
    </location>
</feature>
<feature type="compositionally biased region" description="Polar residues" evidence="1">
    <location>
        <begin position="697"/>
        <end position="712"/>
    </location>
</feature>
<feature type="region of interest" description="Disordered" evidence="1">
    <location>
        <begin position="605"/>
        <end position="720"/>
    </location>
</feature>
<accession>A0A8K1CDT6</accession>
<dbReference type="Pfam" id="PF11717">
    <property type="entry name" value="Tudor-knot"/>
    <property type="match status" value="1"/>
</dbReference>
<feature type="compositionally biased region" description="Acidic residues" evidence="1">
    <location>
        <begin position="339"/>
        <end position="374"/>
    </location>
</feature>
<dbReference type="OrthoDB" id="124855at2759"/>
<dbReference type="InterPro" id="IPR016197">
    <property type="entry name" value="Chromo-like_dom_sf"/>
</dbReference>
<dbReference type="CDD" id="cd20104">
    <property type="entry name" value="MBT_PHF20L1-like"/>
    <property type="match status" value="1"/>
</dbReference>
<feature type="compositionally biased region" description="Basic and acidic residues" evidence="1">
    <location>
        <begin position="679"/>
        <end position="696"/>
    </location>
</feature>
<proteinExistence type="predicted"/>
<evidence type="ECO:0000313" key="4">
    <source>
        <dbReference type="Proteomes" id="UP000794436"/>
    </source>
</evidence>
<comment type="caution">
    <text evidence="3">The sequence shown here is derived from an EMBL/GenBank/DDBJ whole genome shotgun (WGS) entry which is preliminary data.</text>
</comment>
<feature type="compositionally biased region" description="Polar residues" evidence="1">
    <location>
        <begin position="383"/>
        <end position="397"/>
    </location>
</feature>
<feature type="compositionally biased region" description="Low complexity" evidence="1">
    <location>
        <begin position="306"/>
        <end position="322"/>
    </location>
</feature>
<feature type="compositionally biased region" description="Basic residues" evidence="1">
    <location>
        <begin position="462"/>
        <end position="473"/>
    </location>
</feature>
<dbReference type="SUPFAM" id="SSF54160">
    <property type="entry name" value="Chromo domain-like"/>
    <property type="match status" value="1"/>
</dbReference>
<gene>
    <name evidence="3" type="ORF">Poli38472_012638</name>
</gene>
<feature type="compositionally biased region" description="Polar residues" evidence="1">
    <location>
        <begin position="664"/>
        <end position="676"/>
    </location>
</feature>
<feature type="region of interest" description="Disordered" evidence="1">
    <location>
        <begin position="13"/>
        <end position="62"/>
    </location>
</feature>
<protein>
    <recommendedName>
        <fullName evidence="2">Tudor-knot domain-containing protein</fullName>
    </recommendedName>
</protein>
<keyword evidence="4" id="KW-1185">Reference proteome</keyword>
<feature type="region of interest" description="Disordered" evidence="1">
    <location>
        <begin position="525"/>
        <end position="550"/>
    </location>
</feature>
<name>A0A8K1CDT6_PYTOL</name>
<evidence type="ECO:0000256" key="1">
    <source>
        <dbReference type="SAM" id="MobiDB-lite"/>
    </source>
</evidence>
<dbReference type="Proteomes" id="UP000794436">
    <property type="component" value="Unassembled WGS sequence"/>
</dbReference>
<dbReference type="AlphaFoldDB" id="A0A8K1CDT6"/>
<feature type="compositionally biased region" description="Basic and acidic residues" evidence="1">
    <location>
        <begin position="614"/>
        <end position="630"/>
    </location>
</feature>
<evidence type="ECO:0000259" key="2">
    <source>
        <dbReference type="Pfam" id="PF11717"/>
    </source>
</evidence>
<feature type="region of interest" description="Disordered" evidence="1">
    <location>
        <begin position="125"/>
        <end position="412"/>
    </location>
</feature>